<name>A0AAD7GPZ6_MYCRO</name>
<gene>
    <name evidence="1" type="ORF">B0H17DRAFT_923288</name>
</gene>
<organism evidence="1 2">
    <name type="scientific">Mycena rosella</name>
    <name type="common">Pink bonnet</name>
    <name type="synonym">Agaricus rosellus</name>
    <dbReference type="NCBI Taxonomy" id="1033263"/>
    <lineage>
        <taxon>Eukaryota</taxon>
        <taxon>Fungi</taxon>
        <taxon>Dikarya</taxon>
        <taxon>Basidiomycota</taxon>
        <taxon>Agaricomycotina</taxon>
        <taxon>Agaricomycetes</taxon>
        <taxon>Agaricomycetidae</taxon>
        <taxon>Agaricales</taxon>
        <taxon>Marasmiineae</taxon>
        <taxon>Mycenaceae</taxon>
        <taxon>Mycena</taxon>
    </lineage>
</organism>
<sequence>MSVGASPFEHLLHTNYIPSSDEALKIRELCAKPLKELAHLEAKISRTQALLYELQRSHRQLKASVDAHLALLSPMRNLPPEVLQLIFIMTLDSNRNPVMHASEAPLLLGRVCSGWRRISLGTPELWASVHVVCPRMDYAETASALTRIQRQALEAWLARSGACPLSISIWVSREAGFGGAAVAAANPYVETILPLSSRWKRIELRVPTDTLDSFHYLQGSDVPLLQTVAITNGGSLARDDWYVCSSICISASKSLFTFKVWQSSLSSTRAST</sequence>
<dbReference type="Proteomes" id="UP001221757">
    <property type="component" value="Unassembled WGS sequence"/>
</dbReference>
<reference evidence="1" key="1">
    <citation type="submission" date="2023-03" db="EMBL/GenBank/DDBJ databases">
        <title>Massive genome expansion in bonnet fungi (Mycena s.s.) driven by repeated elements and novel gene families across ecological guilds.</title>
        <authorList>
            <consortium name="Lawrence Berkeley National Laboratory"/>
            <person name="Harder C.B."/>
            <person name="Miyauchi S."/>
            <person name="Viragh M."/>
            <person name="Kuo A."/>
            <person name="Thoen E."/>
            <person name="Andreopoulos B."/>
            <person name="Lu D."/>
            <person name="Skrede I."/>
            <person name="Drula E."/>
            <person name="Henrissat B."/>
            <person name="Morin E."/>
            <person name="Kohler A."/>
            <person name="Barry K."/>
            <person name="LaButti K."/>
            <person name="Morin E."/>
            <person name="Salamov A."/>
            <person name="Lipzen A."/>
            <person name="Mereny Z."/>
            <person name="Hegedus B."/>
            <person name="Baldrian P."/>
            <person name="Stursova M."/>
            <person name="Weitz H."/>
            <person name="Taylor A."/>
            <person name="Grigoriev I.V."/>
            <person name="Nagy L.G."/>
            <person name="Martin F."/>
            <person name="Kauserud H."/>
        </authorList>
    </citation>
    <scope>NUCLEOTIDE SEQUENCE</scope>
    <source>
        <strain evidence="1">CBHHK067</strain>
    </source>
</reference>
<comment type="caution">
    <text evidence="1">The sequence shown here is derived from an EMBL/GenBank/DDBJ whole genome shotgun (WGS) entry which is preliminary data.</text>
</comment>
<protein>
    <recommendedName>
        <fullName evidence="3">F-box domain-containing protein</fullName>
    </recommendedName>
</protein>
<dbReference type="AlphaFoldDB" id="A0AAD7GPZ6"/>
<evidence type="ECO:0000313" key="1">
    <source>
        <dbReference type="EMBL" id="KAJ7702262.1"/>
    </source>
</evidence>
<proteinExistence type="predicted"/>
<accession>A0AAD7GPZ6</accession>
<keyword evidence="2" id="KW-1185">Reference proteome</keyword>
<evidence type="ECO:0000313" key="2">
    <source>
        <dbReference type="Proteomes" id="UP001221757"/>
    </source>
</evidence>
<evidence type="ECO:0008006" key="3">
    <source>
        <dbReference type="Google" id="ProtNLM"/>
    </source>
</evidence>
<dbReference type="EMBL" id="JARKIE010000015">
    <property type="protein sequence ID" value="KAJ7702262.1"/>
    <property type="molecule type" value="Genomic_DNA"/>
</dbReference>